<dbReference type="AlphaFoldDB" id="A0A7I8DFL1"/>
<dbReference type="GO" id="GO:0000155">
    <property type="term" value="F:phosphorelay sensor kinase activity"/>
    <property type="evidence" value="ECO:0007669"/>
    <property type="project" value="InterPro"/>
</dbReference>
<keyword evidence="12" id="KW-1185">Reference proteome</keyword>
<evidence type="ECO:0000259" key="10">
    <source>
        <dbReference type="PROSITE" id="PS50112"/>
    </source>
</evidence>
<dbReference type="Gene3D" id="3.30.565.10">
    <property type="entry name" value="Histidine kinase-like ATPase, C-terminal domain"/>
    <property type="match status" value="1"/>
</dbReference>
<evidence type="ECO:0000256" key="5">
    <source>
        <dbReference type="ARBA" id="ARBA00022741"/>
    </source>
</evidence>
<dbReference type="EC" id="2.7.13.3" evidence="2"/>
<evidence type="ECO:0000256" key="2">
    <source>
        <dbReference type="ARBA" id="ARBA00012438"/>
    </source>
</evidence>
<dbReference type="SUPFAM" id="SSF47384">
    <property type="entry name" value="Homodimeric domain of signal transducing histidine kinase"/>
    <property type="match status" value="1"/>
</dbReference>
<keyword evidence="5" id="KW-0547">Nucleotide-binding</keyword>
<feature type="domain" description="Histidine kinase" evidence="9">
    <location>
        <begin position="137"/>
        <end position="356"/>
    </location>
</feature>
<dbReference type="InterPro" id="IPR004358">
    <property type="entry name" value="Sig_transdc_His_kin-like_C"/>
</dbReference>
<evidence type="ECO:0000313" key="11">
    <source>
        <dbReference type="EMBL" id="BCJ88102.1"/>
    </source>
</evidence>
<dbReference type="Pfam" id="PF00989">
    <property type="entry name" value="PAS"/>
    <property type="match status" value="1"/>
</dbReference>
<evidence type="ECO:0000259" key="9">
    <source>
        <dbReference type="PROSITE" id="PS50109"/>
    </source>
</evidence>
<dbReference type="SUPFAM" id="SSF55785">
    <property type="entry name" value="PYP-like sensor domain (PAS domain)"/>
    <property type="match status" value="1"/>
</dbReference>
<evidence type="ECO:0000313" key="12">
    <source>
        <dbReference type="Proteomes" id="UP000593802"/>
    </source>
</evidence>
<dbReference type="NCBIfam" id="TIGR00229">
    <property type="entry name" value="sensory_box"/>
    <property type="match status" value="1"/>
</dbReference>
<dbReference type="RefSeq" id="WP_200758762.1">
    <property type="nucleotide sequence ID" value="NZ_AP023366.1"/>
</dbReference>
<dbReference type="InterPro" id="IPR005467">
    <property type="entry name" value="His_kinase_dom"/>
</dbReference>
<dbReference type="SMART" id="SM00388">
    <property type="entry name" value="HisKA"/>
    <property type="match status" value="1"/>
</dbReference>
<dbReference type="SMART" id="SM00387">
    <property type="entry name" value="HATPase_c"/>
    <property type="match status" value="1"/>
</dbReference>
<dbReference type="InterPro" id="IPR035965">
    <property type="entry name" value="PAS-like_dom_sf"/>
</dbReference>
<dbReference type="PANTHER" id="PTHR43065">
    <property type="entry name" value="SENSOR HISTIDINE KINASE"/>
    <property type="match status" value="1"/>
</dbReference>
<evidence type="ECO:0000256" key="1">
    <source>
        <dbReference type="ARBA" id="ARBA00000085"/>
    </source>
</evidence>
<dbReference type="SUPFAM" id="SSF55874">
    <property type="entry name" value="ATPase domain of HSP90 chaperone/DNA topoisomerase II/histidine kinase"/>
    <property type="match status" value="1"/>
</dbReference>
<evidence type="ECO:0000256" key="8">
    <source>
        <dbReference type="ARBA" id="ARBA00023012"/>
    </source>
</evidence>
<gene>
    <name evidence="11" type="primary">kinC</name>
    <name evidence="11" type="ORF">skT53_30870</name>
</gene>
<dbReference type="Pfam" id="PF02518">
    <property type="entry name" value="HATPase_c"/>
    <property type="match status" value="1"/>
</dbReference>
<dbReference type="InterPro" id="IPR003661">
    <property type="entry name" value="HisK_dim/P_dom"/>
</dbReference>
<dbReference type="PROSITE" id="PS50112">
    <property type="entry name" value="PAS"/>
    <property type="match status" value="1"/>
</dbReference>
<sequence>MVSFREFFESMFDRLQSGVILIDLKGNIADINRFALTLFGIDKNGWVGTSVTAMFPALNMDVVQQSLTEQITLSLGKLLFQINGKELYLKAEVSPLVMLNQTVGIMLTFQDLTESYRIQQDIVEAEKMAAIGNMAAGTVHEIRNPLTTVKGFLQLLQRDIQKMSGIGLLQRNFSDKCQNVFPLLFSEIEKIEQILSNFLLISKPQELRFKVIRVNDWLHEIMPRLQQEALLHSARILCEFPRKNFKFFGDINEINSLLFNLVQNALEAVAVEGGEIHLSVESFGDSFRLSVRDNGVGISSELMSNVFDPFTTTKPERLGLGLSICRQIVTRMGGSISIQSETGKGTVVQTVIPCLQDEILSLEEMRLGLKEAAKR</sequence>
<keyword evidence="3" id="KW-0597">Phosphoprotein</keyword>
<dbReference type="InterPro" id="IPR013767">
    <property type="entry name" value="PAS_fold"/>
</dbReference>
<dbReference type="PROSITE" id="PS50109">
    <property type="entry name" value="HIS_KIN"/>
    <property type="match status" value="1"/>
</dbReference>
<dbReference type="CDD" id="cd00082">
    <property type="entry name" value="HisKA"/>
    <property type="match status" value="1"/>
</dbReference>
<comment type="catalytic activity">
    <reaction evidence="1">
        <text>ATP + protein L-histidine = ADP + protein N-phospho-L-histidine.</text>
        <dbReference type="EC" id="2.7.13.3"/>
    </reaction>
</comment>
<keyword evidence="6 11" id="KW-0418">Kinase</keyword>
<keyword evidence="4" id="KW-0808">Transferase</keyword>
<evidence type="ECO:0000256" key="7">
    <source>
        <dbReference type="ARBA" id="ARBA00022840"/>
    </source>
</evidence>
<name>A0A7I8DFL1_9BACL</name>
<dbReference type="CDD" id="cd00130">
    <property type="entry name" value="PAS"/>
    <property type="match status" value="1"/>
</dbReference>
<dbReference type="PRINTS" id="PR00344">
    <property type="entry name" value="BCTRLSENSOR"/>
</dbReference>
<dbReference type="InterPro" id="IPR003594">
    <property type="entry name" value="HATPase_dom"/>
</dbReference>
<dbReference type="InterPro" id="IPR000014">
    <property type="entry name" value="PAS"/>
</dbReference>
<dbReference type="Gene3D" id="1.10.287.130">
    <property type="match status" value="1"/>
</dbReference>
<keyword evidence="7" id="KW-0067">ATP-binding</keyword>
<evidence type="ECO:0000256" key="4">
    <source>
        <dbReference type="ARBA" id="ARBA00022679"/>
    </source>
</evidence>
<dbReference type="SMART" id="SM00091">
    <property type="entry name" value="PAS"/>
    <property type="match status" value="1"/>
</dbReference>
<accession>A0A7I8DFL1</accession>
<reference evidence="11 12" key="1">
    <citation type="submission" date="2020-08" db="EMBL/GenBank/DDBJ databases">
        <title>Complete Genome Sequence of Effusibacillus dendaii Strain skT53, Isolated from Farmland soil.</title>
        <authorList>
            <person name="Konishi T."/>
            <person name="Kawasaki H."/>
        </authorList>
    </citation>
    <scope>NUCLEOTIDE SEQUENCE [LARGE SCALE GENOMIC DNA]</scope>
    <source>
        <strain evidence="12">skT53</strain>
    </source>
</reference>
<dbReference type="KEGG" id="eff:skT53_30870"/>
<dbReference type="Gene3D" id="3.30.450.20">
    <property type="entry name" value="PAS domain"/>
    <property type="match status" value="1"/>
</dbReference>
<dbReference type="GO" id="GO:0006355">
    <property type="term" value="P:regulation of DNA-templated transcription"/>
    <property type="evidence" value="ECO:0007669"/>
    <property type="project" value="InterPro"/>
</dbReference>
<evidence type="ECO:0000256" key="3">
    <source>
        <dbReference type="ARBA" id="ARBA00022553"/>
    </source>
</evidence>
<dbReference type="Proteomes" id="UP000593802">
    <property type="component" value="Chromosome"/>
</dbReference>
<proteinExistence type="predicted"/>
<evidence type="ECO:0000256" key="6">
    <source>
        <dbReference type="ARBA" id="ARBA00022777"/>
    </source>
</evidence>
<dbReference type="InterPro" id="IPR036890">
    <property type="entry name" value="HATPase_C_sf"/>
</dbReference>
<keyword evidence="8" id="KW-0902">Two-component regulatory system</keyword>
<organism evidence="11 12">
    <name type="scientific">Effusibacillus dendaii</name>
    <dbReference type="NCBI Taxonomy" id="2743772"/>
    <lineage>
        <taxon>Bacteria</taxon>
        <taxon>Bacillati</taxon>
        <taxon>Bacillota</taxon>
        <taxon>Bacilli</taxon>
        <taxon>Bacillales</taxon>
        <taxon>Alicyclobacillaceae</taxon>
        <taxon>Effusibacillus</taxon>
    </lineage>
</organism>
<dbReference type="GO" id="GO:0005524">
    <property type="term" value="F:ATP binding"/>
    <property type="evidence" value="ECO:0007669"/>
    <property type="project" value="UniProtKB-KW"/>
</dbReference>
<dbReference type="EMBL" id="AP023366">
    <property type="protein sequence ID" value="BCJ88102.1"/>
    <property type="molecule type" value="Genomic_DNA"/>
</dbReference>
<dbReference type="InterPro" id="IPR036097">
    <property type="entry name" value="HisK_dim/P_sf"/>
</dbReference>
<protein>
    <recommendedName>
        <fullName evidence="2">histidine kinase</fullName>
        <ecNumber evidence="2">2.7.13.3</ecNumber>
    </recommendedName>
</protein>
<feature type="domain" description="PAS" evidence="10">
    <location>
        <begin position="4"/>
        <end position="74"/>
    </location>
</feature>
<dbReference type="Pfam" id="PF00512">
    <property type="entry name" value="HisKA"/>
    <property type="match status" value="1"/>
</dbReference>
<dbReference type="PANTHER" id="PTHR43065:SF10">
    <property type="entry name" value="PEROXIDE STRESS-ACTIVATED HISTIDINE KINASE MAK3"/>
    <property type="match status" value="1"/>
</dbReference>